<name>X1AN80_9ZZZZ</name>
<dbReference type="AlphaFoldDB" id="X1AN80"/>
<accession>X1AN80</accession>
<gene>
    <name evidence="1" type="ORF">S01H4_29938</name>
</gene>
<organism evidence="1">
    <name type="scientific">marine sediment metagenome</name>
    <dbReference type="NCBI Taxonomy" id="412755"/>
    <lineage>
        <taxon>unclassified sequences</taxon>
        <taxon>metagenomes</taxon>
        <taxon>ecological metagenomes</taxon>
    </lineage>
</organism>
<proteinExistence type="predicted"/>
<sequence>FSQPMIEHVDHLAGLETALNQTNKRQITHKGSLAVILTLNDYTRNACHRLVNICREKGIAELVIFKDPSKPPYLCSYPSQQKGFKKKPPIGEGINIRSFA</sequence>
<comment type="caution">
    <text evidence="1">The sequence shown here is derived from an EMBL/GenBank/DDBJ whole genome shotgun (WGS) entry which is preliminary data.</text>
</comment>
<protein>
    <submittedName>
        <fullName evidence="1">Uncharacterized protein</fullName>
    </submittedName>
</protein>
<dbReference type="EMBL" id="BART01015418">
    <property type="protein sequence ID" value="GAG84190.1"/>
    <property type="molecule type" value="Genomic_DNA"/>
</dbReference>
<evidence type="ECO:0000313" key="1">
    <source>
        <dbReference type="EMBL" id="GAG84190.1"/>
    </source>
</evidence>
<reference evidence="1" key="1">
    <citation type="journal article" date="2014" name="Front. Microbiol.">
        <title>High frequency of phylogenetically diverse reductive dehalogenase-homologous genes in deep subseafloor sedimentary metagenomes.</title>
        <authorList>
            <person name="Kawai M."/>
            <person name="Futagami T."/>
            <person name="Toyoda A."/>
            <person name="Takaki Y."/>
            <person name="Nishi S."/>
            <person name="Hori S."/>
            <person name="Arai W."/>
            <person name="Tsubouchi T."/>
            <person name="Morono Y."/>
            <person name="Uchiyama I."/>
            <person name="Ito T."/>
            <person name="Fujiyama A."/>
            <person name="Inagaki F."/>
            <person name="Takami H."/>
        </authorList>
    </citation>
    <scope>NUCLEOTIDE SEQUENCE</scope>
    <source>
        <strain evidence="1">Expedition CK06-06</strain>
    </source>
</reference>
<feature type="non-terminal residue" evidence="1">
    <location>
        <position position="1"/>
    </location>
</feature>